<keyword evidence="4" id="KW-0808">Transferase</keyword>
<evidence type="ECO:0000313" key="8">
    <source>
        <dbReference type="Proteomes" id="UP000621670"/>
    </source>
</evidence>
<keyword evidence="5 6" id="KW-0472">Membrane</keyword>
<dbReference type="InterPro" id="IPR029044">
    <property type="entry name" value="Nucleotide-diphossugar_trans"/>
</dbReference>
<organism evidence="7 8">
    <name type="scientific">Flavobacterium turcicum</name>
    <dbReference type="NCBI Taxonomy" id="2764718"/>
    <lineage>
        <taxon>Bacteria</taxon>
        <taxon>Pseudomonadati</taxon>
        <taxon>Bacteroidota</taxon>
        <taxon>Flavobacteriia</taxon>
        <taxon>Flavobacteriales</taxon>
        <taxon>Flavobacteriaceae</taxon>
        <taxon>Flavobacterium</taxon>
    </lineage>
</organism>
<evidence type="ECO:0000313" key="7">
    <source>
        <dbReference type="EMBL" id="MBC5863060.1"/>
    </source>
</evidence>
<dbReference type="SUPFAM" id="SSF53448">
    <property type="entry name" value="Nucleotide-diphospho-sugar transferases"/>
    <property type="match status" value="1"/>
</dbReference>
<feature type="transmembrane region" description="Helical" evidence="6">
    <location>
        <begin position="434"/>
        <end position="454"/>
    </location>
</feature>
<dbReference type="PANTHER" id="PTHR22913:SF12">
    <property type="entry name" value="MANNURONAN SYNTHASE"/>
    <property type="match status" value="1"/>
</dbReference>
<evidence type="ECO:0000256" key="5">
    <source>
        <dbReference type="ARBA" id="ARBA00023136"/>
    </source>
</evidence>
<accession>A0ABR7JEX3</accession>
<dbReference type="Pfam" id="PF13641">
    <property type="entry name" value="Glyco_tranf_2_3"/>
    <property type="match status" value="1"/>
</dbReference>
<dbReference type="EMBL" id="JACRUM010000002">
    <property type="protein sequence ID" value="MBC5863060.1"/>
    <property type="molecule type" value="Genomic_DNA"/>
</dbReference>
<comment type="caution">
    <text evidence="7">The sequence shown here is derived from an EMBL/GenBank/DDBJ whole genome shotgun (WGS) entry which is preliminary data.</text>
</comment>
<name>A0ABR7JEX3_9FLAO</name>
<keyword evidence="8" id="KW-1185">Reference proteome</keyword>
<evidence type="ECO:0000256" key="6">
    <source>
        <dbReference type="SAM" id="Phobius"/>
    </source>
</evidence>
<evidence type="ECO:0000256" key="1">
    <source>
        <dbReference type="ARBA" id="ARBA00004236"/>
    </source>
</evidence>
<comment type="subcellular location">
    <subcellularLocation>
        <location evidence="1">Cell membrane</location>
    </subcellularLocation>
</comment>
<dbReference type="Gene3D" id="3.90.550.10">
    <property type="entry name" value="Spore Coat Polysaccharide Biosynthesis Protein SpsA, Chain A"/>
    <property type="match status" value="1"/>
</dbReference>
<proteinExistence type="predicted"/>
<dbReference type="Proteomes" id="UP000621670">
    <property type="component" value="Unassembled WGS sequence"/>
</dbReference>
<dbReference type="RefSeq" id="WP_166134479.1">
    <property type="nucleotide sequence ID" value="NZ_JAAOBY010000002.1"/>
</dbReference>
<feature type="transmembrane region" description="Helical" evidence="6">
    <location>
        <begin position="35"/>
        <end position="54"/>
    </location>
</feature>
<evidence type="ECO:0000256" key="4">
    <source>
        <dbReference type="ARBA" id="ARBA00022679"/>
    </source>
</evidence>
<protein>
    <submittedName>
        <fullName evidence="7">Glycosyltransferase family 2 protein</fullName>
    </submittedName>
</protein>
<feature type="transmembrane region" description="Helical" evidence="6">
    <location>
        <begin position="402"/>
        <end position="422"/>
    </location>
</feature>
<keyword evidence="6" id="KW-1133">Transmembrane helix</keyword>
<dbReference type="PANTHER" id="PTHR22913">
    <property type="entry name" value="HYALURONAN SYNTHASE"/>
    <property type="match status" value="1"/>
</dbReference>
<gene>
    <name evidence="7" type="ORF">H8R26_06455</name>
</gene>
<keyword evidence="3" id="KW-0328">Glycosyltransferase</keyword>
<evidence type="ECO:0000256" key="2">
    <source>
        <dbReference type="ARBA" id="ARBA00022475"/>
    </source>
</evidence>
<keyword evidence="2" id="KW-1003">Cell membrane</keyword>
<sequence>MKTQTLPTANPIFERTEKTVFTTPKISQTVLKNRLVLGTTILMLLIGASTVYVLQDDFYNFNESRMDSTLGFTFLMVTLALLAFKSIYFLYTVYLYLTYKPIASVTDELLPTITVIVPAYNEGHLVHQTLLSIASSDFPKHKLQIMAIDDGSKDDTWSWMQKAKQTLGNQIEIFQQPENKGKRHALYRGFHLGTGDVFVTIDSDSIIEKDTLRNLVSPFATDENCGAVAGNVRVLNNKTAILPKMLNVSFVMSFEFVRSAESRLGSVLCTPGALAAYKRTAVFNCLPEWINQTFMGTPSDIGEDRAMTNMILKQGQKVLFQRNAVVLTDVPEKYKGLYKMFIRWGRSNVRENLAMASYVFTNFKKESKTGTRFLFINQFLTLVMTYPFLLFMLFFITIHPLLFVSSTLLGILLFSTFPVLFYAKKYSISESLWAYSYSILFTFGLFWIAPYSIATAGKSGWLTREIAQK</sequence>
<evidence type="ECO:0000256" key="3">
    <source>
        <dbReference type="ARBA" id="ARBA00022676"/>
    </source>
</evidence>
<feature type="transmembrane region" description="Helical" evidence="6">
    <location>
        <begin position="74"/>
        <end position="97"/>
    </location>
</feature>
<feature type="transmembrane region" description="Helical" evidence="6">
    <location>
        <begin position="373"/>
        <end position="396"/>
    </location>
</feature>
<reference evidence="7 8" key="1">
    <citation type="submission" date="2020-08" db="EMBL/GenBank/DDBJ databases">
        <title>Description of novel Flavobacterium F-400 isolate.</title>
        <authorList>
            <person name="Saticioglu I."/>
            <person name="Duman M."/>
            <person name="Altun S."/>
        </authorList>
    </citation>
    <scope>NUCLEOTIDE SEQUENCE [LARGE SCALE GENOMIC DNA]</scope>
    <source>
        <strain evidence="7 8">F-400</strain>
    </source>
</reference>
<keyword evidence="6" id="KW-0812">Transmembrane</keyword>